<name>A0ACC0MCS3_RHOML</name>
<organism evidence="1 2">
    <name type="scientific">Rhododendron molle</name>
    <name type="common">Chinese azalea</name>
    <name type="synonym">Azalea mollis</name>
    <dbReference type="NCBI Taxonomy" id="49168"/>
    <lineage>
        <taxon>Eukaryota</taxon>
        <taxon>Viridiplantae</taxon>
        <taxon>Streptophyta</taxon>
        <taxon>Embryophyta</taxon>
        <taxon>Tracheophyta</taxon>
        <taxon>Spermatophyta</taxon>
        <taxon>Magnoliopsida</taxon>
        <taxon>eudicotyledons</taxon>
        <taxon>Gunneridae</taxon>
        <taxon>Pentapetalae</taxon>
        <taxon>asterids</taxon>
        <taxon>Ericales</taxon>
        <taxon>Ericaceae</taxon>
        <taxon>Ericoideae</taxon>
        <taxon>Rhodoreae</taxon>
        <taxon>Rhododendron</taxon>
    </lineage>
</organism>
<accession>A0ACC0MCS3</accession>
<sequence>MQNGFESILQNPLLRNCQIRSKQTPRGYGDQIKNIHRHSWHGIQAKGEEGERLCTQNNKAQGLC</sequence>
<evidence type="ECO:0000313" key="1">
    <source>
        <dbReference type="EMBL" id="KAI8538302.1"/>
    </source>
</evidence>
<protein>
    <submittedName>
        <fullName evidence="1">Uncharacterized protein</fullName>
    </submittedName>
</protein>
<keyword evidence="2" id="KW-1185">Reference proteome</keyword>
<proteinExistence type="predicted"/>
<dbReference type="Proteomes" id="UP001062846">
    <property type="component" value="Chromosome 9"/>
</dbReference>
<reference evidence="1" key="1">
    <citation type="submission" date="2022-02" db="EMBL/GenBank/DDBJ databases">
        <title>Plant Genome Project.</title>
        <authorList>
            <person name="Zhang R.-G."/>
        </authorList>
    </citation>
    <scope>NUCLEOTIDE SEQUENCE</scope>
    <source>
        <strain evidence="1">AT1</strain>
    </source>
</reference>
<evidence type="ECO:0000313" key="2">
    <source>
        <dbReference type="Proteomes" id="UP001062846"/>
    </source>
</evidence>
<comment type="caution">
    <text evidence="1">The sequence shown here is derived from an EMBL/GenBank/DDBJ whole genome shotgun (WGS) entry which is preliminary data.</text>
</comment>
<gene>
    <name evidence="1" type="ORF">RHMOL_Rhmol09G0091800</name>
</gene>
<dbReference type="EMBL" id="CM046396">
    <property type="protein sequence ID" value="KAI8538302.1"/>
    <property type="molecule type" value="Genomic_DNA"/>
</dbReference>